<keyword evidence="2" id="KW-0732">Signal</keyword>
<evidence type="ECO:0000256" key="1">
    <source>
        <dbReference type="SAM" id="MobiDB-lite"/>
    </source>
</evidence>
<evidence type="ECO:0000313" key="5">
    <source>
        <dbReference type="Proteomes" id="UP000193006"/>
    </source>
</evidence>
<evidence type="ECO:0000313" key="4">
    <source>
        <dbReference type="EMBL" id="ARK32300.1"/>
    </source>
</evidence>
<feature type="domain" description="Antigen I/II N-terminal" evidence="3">
    <location>
        <begin position="70"/>
        <end position="134"/>
    </location>
</feature>
<dbReference type="PROSITE" id="PS51257">
    <property type="entry name" value="PROKAR_LIPOPROTEIN"/>
    <property type="match status" value="1"/>
</dbReference>
<name>A0A1X9MI42_9BACI</name>
<sequence length="211" mass="23608" precursor="true">MKKNVTWLFIVLFIAFLAACGQPQADEELDADEVAEAPGEEEEATEEDEQSVEVDRGLLNVEITIPPMMLEDQDIDQVIADAKEAGVKEVTENEDGSLTYKMSRSTHNEMMSEMREGIEANIEEIKQSDDYPSIADVRSNQSYSEFTLVVDQEAFENSFDGFAALGLAMTGMYYQIFNGDDPDKIDVTIHLENAETGEVFNTTVYPDAFEE</sequence>
<protein>
    <recommendedName>
        <fullName evidence="3">Antigen I/II N-terminal domain-containing protein</fullName>
    </recommendedName>
</protein>
<accession>A0A1X9MI42</accession>
<reference evidence="4 5" key="1">
    <citation type="submission" date="2017-04" db="EMBL/GenBank/DDBJ databases">
        <title>Bacillus krulwichiae AM31D Genome sequencing and assembly.</title>
        <authorList>
            <person name="Krulwich T.A."/>
            <person name="Anastor L."/>
            <person name="Ehrlich R."/>
            <person name="Ehrlich G.D."/>
            <person name="Janto B."/>
        </authorList>
    </citation>
    <scope>NUCLEOTIDE SEQUENCE [LARGE SCALE GENOMIC DNA]</scope>
    <source>
        <strain evidence="4 5">AM31D</strain>
    </source>
</reference>
<dbReference type="EMBL" id="CP020814">
    <property type="protein sequence ID" value="ARK32300.1"/>
    <property type="molecule type" value="Genomic_DNA"/>
</dbReference>
<organism evidence="4 5">
    <name type="scientific">Halalkalibacter krulwichiae</name>
    <dbReference type="NCBI Taxonomy" id="199441"/>
    <lineage>
        <taxon>Bacteria</taxon>
        <taxon>Bacillati</taxon>
        <taxon>Bacillota</taxon>
        <taxon>Bacilli</taxon>
        <taxon>Bacillales</taxon>
        <taxon>Bacillaceae</taxon>
        <taxon>Halalkalibacter</taxon>
    </lineage>
</organism>
<keyword evidence="5" id="KW-1185">Reference proteome</keyword>
<dbReference type="KEGG" id="bkw:BkAM31D_21920"/>
<dbReference type="AlphaFoldDB" id="A0A1X9MI42"/>
<evidence type="ECO:0000259" key="3">
    <source>
        <dbReference type="Pfam" id="PF18652"/>
    </source>
</evidence>
<proteinExistence type="predicted"/>
<dbReference type="Proteomes" id="UP000193006">
    <property type="component" value="Chromosome"/>
</dbReference>
<dbReference type="Pfam" id="PF18652">
    <property type="entry name" value="Adhesin_P1_N"/>
    <property type="match status" value="1"/>
</dbReference>
<feature type="compositionally biased region" description="Acidic residues" evidence="1">
    <location>
        <begin position="27"/>
        <end position="52"/>
    </location>
</feature>
<dbReference type="InterPro" id="IPR041324">
    <property type="entry name" value="AgI/II_N"/>
</dbReference>
<dbReference type="RefSeq" id="WP_066157045.1">
    <property type="nucleotide sequence ID" value="NZ_CP020814.1"/>
</dbReference>
<gene>
    <name evidence="4" type="ORF">BkAM31D_21920</name>
</gene>
<dbReference type="STRING" id="199441.BkAM31D_21920"/>
<feature type="signal peptide" evidence="2">
    <location>
        <begin position="1"/>
        <end position="25"/>
    </location>
</feature>
<feature type="region of interest" description="Disordered" evidence="1">
    <location>
        <begin position="27"/>
        <end position="53"/>
    </location>
</feature>
<evidence type="ECO:0000256" key="2">
    <source>
        <dbReference type="SAM" id="SignalP"/>
    </source>
</evidence>
<feature type="chain" id="PRO_5011006258" description="Antigen I/II N-terminal domain-containing protein" evidence="2">
    <location>
        <begin position="26"/>
        <end position="211"/>
    </location>
</feature>